<evidence type="ECO:0000313" key="6">
    <source>
        <dbReference type="EMBL" id="CEJ89071.1"/>
    </source>
</evidence>
<feature type="region of interest" description="Disordered" evidence="5">
    <location>
        <begin position="437"/>
        <end position="462"/>
    </location>
</feature>
<dbReference type="EMBL" id="CDHN01000002">
    <property type="protein sequence ID" value="CEJ89071.1"/>
    <property type="molecule type" value="Genomic_DNA"/>
</dbReference>
<dbReference type="Proteomes" id="UP000039046">
    <property type="component" value="Unassembled WGS sequence"/>
</dbReference>
<gene>
    <name evidence="6" type="ORF">VHEMI04974</name>
</gene>
<reference evidence="6 7" key="1">
    <citation type="journal article" date="2015" name="Genome Announc.">
        <title>Draft Genome Sequence and Gene Annotation of the Entomopathogenic Fungus Verticillium hemipterigenum.</title>
        <authorList>
            <person name="Horn F."/>
            <person name="Habel A."/>
            <person name="Scharf D.H."/>
            <person name="Dworschak J."/>
            <person name="Brakhage A.A."/>
            <person name="Guthke R."/>
            <person name="Hertweck C."/>
            <person name="Linde J."/>
        </authorList>
    </citation>
    <scope>NUCLEOTIDE SEQUENCE [LARGE SCALE GENOMIC DNA]</scope>
</reference>
<evidence type="ECO:0000256" key="2">
    <source>
        <dbReference type="ARBA" id="ARBA00013807"/>
    </source>
</evidence>
<keyword evidence="3 4" id="KW-0175">Coiled coil</keyword>
<evidence type="ECO:0000256" key="4">
    <source>
        <dbReference type="SAM" id="Coils"/>
    </source>
</evidence>
<dbReference type="PANTHER" id="PTHR15157:SF13">
    <property type="entry name" value="AUTOPHAGY-RELATED PROTEIN 14"/>
    <property type="match status" value="1"/>
</dbReference>
<organism evidence="6 7">
    <name type="scientific">[Torrubiella] hemipterigena</name>
    <dbReference type="NCBI Taxonomy" id="1531966"/>
    <lineage>
        <taxon>Eukaryota</taxon>
        <taxon>Fungi</taxon>
        <taxon>Dikarya</taxon>
        <taxon>Ascomycota</taxon>
        <taxon>Pezizomycotina</taxon>
        <taxon>Sordariomycetes</taxon>
        <taxon>Hypocreomycetidae</taxon>
        <taxon>Hypocreales</taxon>
        <taxon>Clavicipitaceae</taxon>
        <taxon>Clavicipitaceae incertae sedis</taxon>
        <taxon>'Torrubiella' clade</taxon>
    </lineage>
</organism>
<comment type="similarity">
    <text evidence="1">Belongs to the ATG14 family.</text>
</comment>
<dbReference type="GO" id="GO:0035493">
    <property type="term" value="P:SNARE complex assembly"/>
    <property type="evidence" value="ECO:0007669"/>
    <property type="project" value="TreeGrafter"/>
</dbReference>
<dbReference type="GO" id="GO:0005768">
    <property type="term" value="C:endosome"/>
    <property type="evidence" value="ECO:0007669"/>
    <property type="project" value="TreeGrafter"/>
</dbReference>
<dbReference type="AlphaFoldDB" id="A0A0A1SWR0"/>
<dbReference type="GO" id="GO:0000149">
    <property type="term" value="F:SNARE binding"/>
    <property type="evidence" value="ECO:0007669"/>
    <property type="project" value="TreeGrafter"/>
</dbReference>
<protein>
    <recommendedName>
        <fullName evidence="2">Autophagy-related protein 14</fullName>
    </recommendedName>
</protein>
<dbReference type="GO" id="GO:0032991">
    <property type="term" value="C:protein-containing complex"/>
    <property type="evidence" value="ECO:0007669"/>
    <property type="project" value="UniProtKB-ARBA"/>
</dbReference>
<dbReference type="HOGENOM" id="CLU_021590_1_0_1"/>
<dbReference type="PANTHER" id="PTHR15157">
    <property type="entry name" value="UV RADIATION RESISTANCE-ASSOCIATED GENE PROTEIN"/>
    <property type="match status" value="1"/>
</dbReference>
<keyword evidence="7" id="KW-1185">Reference proteome</keyword>
<proteinExistence type="inferred from homology"/>
<dbReference type="InterPro" id="IPR018791">
    <property type="entry name" value="UV_resistance/autophagy_Atg14"/>
</dbReference>
<dbReference type="OrthoDB" id="16772at2759"/>
<evidence type="ECO:0000256" key="3">
    <source>
        <dbReference type="ARBA" id="ARBA00023054"/>
    </source>
</evidence>
<dbReference type="GO" id="GO:0000323">
    <property type="term" value="C:lytic vacuole"/>
    <property type="evidence" value="ECO:0007669"/>
    <property type="project" value="TreeGrafter"/>
</dbReference>
<sequence length="462" mass="51572">MDCCACTRAFDAHSRPFLCAVDARNQLYERRMKHVELLLENDVLRKQIDGLSGGLPPHDPEQAASMLRDVKLKTDHILAAADKLRAEIQSAKDELQARKAGLAKRKSDLTSISHGLAERRAKQHKDIEKSAQMLSLRWSQNAEELAGTRAFLCKEAIKLYGLRRIKKSGGPGRYEYFLGRLPILDITTMDALSPEAISTSLAHIAHIVVLIAHYLAIRLPAEITLPHRDYPRPTIFNLVGSYQQGNLSFPIAKGSSSGTLDPKGFDHQNIPRPRPLYIEKTVNQLLKDDPSTYSFFLEAIALLAYDVAWLCRTQGSSTGEKGSLDDIFNIGRNLYNLFVSFSLQTSGPAPPQDRPRDYQGDQNTYNWVGRFSHGTMFYFLGGADGGELIKSFKLPSPMKLADQLRKRLLPEIPVADWEVLDDDEWKVEDAAAAEADSAAVKPSLLGSPRRDSKGWMKVKSRT</sequence>
<evidence type="ECO:0000313" key="7">
    <source>
        <dbReference type="Proteomes" id="UP000039046"/>
    </source>
</evidence>
<feature type="coiled-coil region" evidence="4">
    <location>
        <begin position="74"/>
        <end position="105"/>
    </location>
</feature>
<evidence type="ECO:0000256" key="5">
    <source>
        <dbReference type="SAM" id="MobiDB-lite"/>
    </source>
</evidence>
<name>A0A0A1SWR0_9HYPO</name>
<dbReference type="Pfam" id="PF10186">
    <property type="entry name" value="ATG14"/>
    <property type="match status" value="1"/>
</dbReference>
<evidence type="ECO:0000256" key="1">
    <source>
        <dbReference type="ARBA" id="ARBA00009574"/>
    </source>
</evidence>
<accession>A0A0A1SWR0</accession>